<comment type="caution">
    <text evidence="1">The sequence shown here is derived from an EMBL/GenBank/DDBJ whole genome shotgun (WGS) entry which is preliminary data.</text>
</comment>
<evidence type="ECO:0000313" key="2">
    <source>
        <dbReference type="Proteomes" id="UP000632498"/>
    </source>
</evidence>
<protein>
    <recommendedName>
        <fullName evidence="3">DUF2946 domain-containing protein</fullName>
    </recommendedName>
</protein>
<accession>A0A917BX21</accession>
<dbReference type="Proteomes" id="UP000632498">
    <property type="component" value="Unassembled WGS sequence"/>
</dbReference>
<name>A0A917BX21_9PROT</name>
<dbReference type="RefSeq" id="WP_188663528.1">
    <property type="nucleotide sequence ID" value="NZ_BMHV01000009.1"/>
</dbReference>
<reference evidence="1" key="2">
    <citation type="submission" date="2020-09" db="EMBL/GenBank/DDBJ databases">
        <authorList>
            <person name="Sun Q."/>
            <person name="Zhou Y."/>
        </authorList>
    </citation>
    <scope>NUCLEOTIDE SEQUENCE</scope>
    <source>
        <strain evidence="1">CGMCC 1.15254</strain>
    </source>
</reference>
<dbReference type="EMBL" id="BMHV01000009">
    <property type="protein sequence ID" value="GGF62407.1"/>
    <property type="molecule type" value="Genomic_DNA"/>
</dbReference>
<dbReference type="AlphaFoldDB" id="A0A917BX21"/>
<reference evidence="1" key="1">
    <citation type="journal article" date="2014" name="Int. J. Syst. Evol. Microbiol.">
        <title>Complete genome sequence of Corynebacterium casei LMG S-19264T (=DSM 44701T), isolated from a smear-ripened cheese.</title>
        <authorList>
            <consortium name="US DOE Joint Genome Institute (JGI-PGF)"/>
            <person name="Walter F."/>
            <person name="Albersmeier A."/>
            <person name="Kalinowski J."/>
            <person name="Ruckert C."/>
        </authorList>
    </citation>
    <scope>NUCLEOTIDE SEQUENCE</scope>
    <source>
        <strain evidence="1">CGMCC 1.15254</strain>
    </source>
</reference>
<organism evidence="1 2">
    <name type="scientific">Terasakiella brassicae</name>
    <dbReference type="NCBI Taxonomy" id="1634917"/>
    <lineage>
        <taxon>Bacteria</taxon>
        <taxon>Pseudomonadati</taxon>
        <taxon>Pseudomonadota</taxon>
        <taxon>Alphaproteobacteria</taxon>
        <taxon>Rhodospirillales</taxon>
        <taxon>Terasakiellaceae</taxon>
        <taxon>Terasakiella</taxon>
    </lineage>
</organism>
<keyword evidence="2" id="KW-1185">Reference proteome</keyword>
<gene>
    <name evidence="1" type="ORF">GCM10011332_15330</name>
</gene>
<proteinExistence type="predicted"/>
<sequence>MIDLLRRFQKAGKADISALLLIAFLFQLFTPIVLFAAEHSEQGEYEAALRNSICQVMLAEQQDTSLPTEQTDGFVCDWCLRGTFLPAIQLKDPALGVILTRLPTSKITYKETPLVLDTQVWGNIASSRAPPFSS</sequence>
<evidence type="ECO:0008006" key="3">
    <source>
        <dbReference type="Google" id="ProtNLM"/>
    </source>
</evidence>
<evidence type="ECO:0000313" key="1">
    <source>
        <dbReference type="EMBL" id="GGF62407.1"/>
    </source>
</evidence>